<accession>Q2NPG8</accession>
<reference evidence="2" key="2">
    <citation type="journal article" date="2006" name="J. Gen. Plant Pathol.">
        <title>Bacteriophage OP1, lytic for Xanthomonas oryzae pv. oryzae, changes its host range by duplication and deletion of the small domain in the deduced tail fiber gene..</title>
        <authorList>
            <person name="Inoue Y."/>
            <person name="Matsuura T."/>
            <person name="Ohara T."/>
            <person name="Azegami K."/>
        </authorList>
    </citation>
    <scope>NUCLEOTIDE SEQUENCE [LARGE SCALE GENOMIC DNA]</scope>
</reference>
<dbReference type="Proteomes" id="UP000002079">
    <property type="component" value="Segment"/>
</dbReference>
<organism evidence="1 2">
    <name type="scientific">Xanthomonas phage OP1</name>
    <dbReference type="NCBI Taxonomy" id="2994040"/>
    <lineage>
        <taxon>Viruses</taxon>
        <taxon>Duplodnaviria</taxon>
        <taxon>Heunggongvirae</taxon>
        <taxon>Uroviricota</taxon>
        <taxon>Caudoviricetes</taxon>
        <taxon>Xipdecavirus</taxon>
        <taxon>Xipdecavirus OP1</taxon>
    </lineage>
</organism>
<dbReference type="KEGG" id="vg:5142470"/>
<evidence type="ECO:0000313" key="2">
    <source>
        <dbReference type="Proteomes" id="UP000002079"/>
    </source>
</evidence>
<dbReference type="OrthoDB" id="13672at10239"/>
<dbReference type="GeneID" id="5142470"/>
<sequence length="231" mass="24223">MDSGLRIINDSGVVQIDSTYSNYYLHSKQVVTLAAVPGLSRVSQVTVAPPYPSQCLIALGGTAPVTIKGQTSNQVWIESSNDFIGSAVTVYYFVPANLSPLVGTGEGGLRVYGPTGSLVFDNSAKMVKILGYVPDANGSSGLDTGIAGQYAAVVLNDAYSITYNRVSGGGANNNSSWTQTVSRAYVQTTQTGLTFYGTAEVRGPFTASDNPPPNPVYIGPMSVLLVDVTNY</sequence>
<reference evidence="1 2" key="1">
    <citation type="journal article" date="2006" name="J. Gen. Plant Pathol.">
        <title>Bacteriophage OP1, lytic for Xanthomonas oryzae pv. oryzae, changes its host range by duplication and deletion of the small domain in the deduced tail fiber gene.</title>
        <authorList>
            <person name="Inoue Y."/>
            <person name="Matsuura T."/>
            <person name="Ohara T."/>
            <person name="Azegami K."/>
        </authorList>
    </citation>
    <scope>NUCLEOTIDE SEQUENCE [LARGE SCALE GENOMIC DNA]</scope>
</reference>
<evidence type="ECO:0000313" key="1">
    <source>
        <dbReference type="EMBL" id="BAE72728.1"/>
    </source>
</evidence>
<dbReference type="EMBL" id="AP008979">
    <property type="protein sequence ID" value="BAE72728.1"/>
    <property type="molecule type" value="Genomic_DNA"/>
</dbReference>
<dbReference type="RefSeq" id="YP_453581.1">
    <property type="nucleotide sequence ID" value="NC_007709.1"/>
</dbReference>
<name>Q2NPG8_9CAUD</name>
<protein>
    <submittedName>
        <fullName evidence="1">Uncharacterized protein</fullName>
    </submittedName>
</protein>
<keyword evidence="2" id="KW-1185">Reference proteome</keyword>
<proteinExistence type="predicted"/>